<evidence type="ECO:0000313" key="2">
    <source>
        <dbReference type="Proteomes" id="UP000087171"/>
    </source>
</evidence>
<proteinExistence type="predicted"/>
<accession>A0A1S2YF21</accession>
<sequence>MVCEEESPSTTTQLLNNNNNNININISSSPESTFRQLDDAFLQNQTRIWVGEVLHIRLDEQLIISELLADGELLFQVSKVMWKLLLEKHMDLRHIKAYKNHPFASKRNSGIYRPYSNVDSFLKICKILGLTGIDLFSPSDVVERRNTRRVCMCIRSFSKKSRSININVPDFDIVTCMAAMPKDFVGCIRRSIELSQNVLADSSDHHSQKYERRKSNRGYSVTSSNRDYELYSNPTNDTEIIHTILQLHDIHTDDLYDYKSDINYRENAFVSEELDQLDIQNQHRNEISNDDFELLSSMESLEYHCPDNIEHEHDCKLTWPSSSCGDLNVGLIGMTSHLDTRVEQVQESRIMDFDYSEYALLKNNASVIGTPTNDKTSIVDATSYAKSKKDTGIIGEEYSTPNVHQSASSHGSNPTPHPTESGRFLDVSDSIEVLQEAGMSCLTREPLNLGDLFDAENDVYNNESFKLHSYKNDQWDEIREYEAQDITECKELAYGIPSSVNTFEEIEHSLYSPDCYFCNTNSSDRALSHSNRITSTLQKKSLAYEDRESRVDSRCSDNASCNRSGELLSCHSYYLPEFCKWDQKGKCAMTSNRAKDIRSSSCVLEDDHKETTPCKQKDSEVLLSKVTLSCMPNEESIVSAAAVKLDSDTDGKLNNGCLDFESNAQGDNTNDSSGKGVTTQGIGDGRQGILDMITNNVVAHTYCDEDECHIRCGTTNQSSKLECNDGHQTCHVVHIKEKVKPEDESMHSFDNLVETEEGCVEISKSKLQKKLLLRSVLGGATAVGLLFMFLHLRRDGGEKVGQPSKKYNHEDKEKILKSSPQKVKGMSTTKGVYQAEKLKLK</sequence>
<dbReference type="InterPro" id="IPR036872">
    <property type="entry name" value="CH_dom_sf"/>
</dbReference>
<dbReference type="GO" id="GO:0005884">
    <property type="term" value="C:actin filament"/>
    <property type="evidence" value="ECO:0007669"/>
    <property type="project" value="TreeGrafter"/>
</dbReference>
<name>A0A1S2YF21_CICAR</name>
<gene>
    <name evidence="3 4" type="primary">LOC101496555</name>
</gene>
<feature type="compositionally biased region" description="Polar residues" evidence="1">
    <location>
        <begin position="818"/>
        <end position="828"/>
    </location>
</feature>
<dbReference type="GO" id="GO:0051764">
    <property type="term" value="P:actin crosslink formation"/>
    <property type="evidence" value="ECO:0007669"/>
    <property type="project" value="TreeGrafter"/>
</dbReference>
<dbReference type="RefSeq" id="XP_073225933.1">
    <property type="nucleotide sequence ID" value="XM_073369832.1"/>
</dbReference>
<organism evidence="2 3">
    <name type="scientific">Cicer arietinum</name>
    <name type="common">Chickpea</name>
    <name type="synonym">Garbanzo</name>
    <dbReference type="NCBI Taxonomy" id="3827"/>
    <lineage>
        <taxon>Eukaryota</taxon>
        <taxon>Viridiplantae</taxon>
        <taxon>Streptophyta</taxon>
        <taxon>Embryophyta</taxon>
        <taxon>Tracheophyta</taxon>
        <taxon>Spermatophyta</taxon>
        <taxon>Magnoliopsida</taxon>
        <taxon>eudicotyledons</taxon>
        <taxon>Gunneridae</taxon>
        <taxon>Pentapetalae</taxon>
        <taxon>rosids</taxon>
        <taxon>fabids</taxon>
        <taxon>Fabales</taxon>
        <taxon>Fabaceae</taxon>
        <taxon>Papilionoideae</taxon>
        <taxon>50 kb inversion clade</taxon>
        <taxon>NPAAA clade</taxon>
        <taxon>Hologalegina</taxon>
        <taxon>IRL clade</taxon>
        <taxon>Cicereae</taxon>
        <taxon>Cicer</taxon>
    </lineage>
</organism>
<evidence type="ECO:0000313" key="3">
    <source>
        <dbReference type="RefSeq" id="XP_004503871.1"/>
    </source>
</evidence>
<keyword evidence="2" id="KW-1185">Reference proteome</keyword>
<dbReference type="PaxDb" id="3827-XP_004503871.1"/>
<dbReference type="SUPFAM" id="SSF47576">
    <property type="entry name" value="Calponin-homology domain, CH-domain"/>
    <property type="match status" value="1"/>
</dbReference>
<evidence type="ECO:0000313" key="4">
    <source>
        <dbReference type="RefSeq" id="XP_004503872.1"/>
    </source>
</evidence>
<feature type="region of interest" description="Disordered" evidence="1">
    <location>
        <begin position="663"/>
        <end position="682"/>
    </location>
</feature>
<dbReference type="PANTHER" id="PTHR46756">
    <property type="entry name" value="TRANSGELIN"/>
    <property type="match status" value="1"/>
</dbReference>
<feature type="compositionally biased region" description="Polar residues" evidence="1">
    <location>
        <begin position="663"/>
        <end position="681"/>
    </location>
</feature>
<reference evidence="2" key="1">
    <citation type="journal article" date="2013" name="Nat. Biotechnol.">
        <title>Draft genome sequence of chickpea (Cicer arietinum) provides a resource for trait improvement.</title>
        <authorList>
            <person name="Varshney R.K."/>
            <person name="Song C."/>
            <person name="Saxena R.K."/>
            <person name="Azam S."/>
            <person name="Yu S."/>
            <person name="Sharpe A.G."/>
            <person name="Cannon S."/>
            <person name="Baek J."/>
            <person name="Rosen B.D."/>
            <person name="Tar'an B."/>
            <person name="Millan T."/>
            <person name="Zhang X."/>
            <person name="Ramsay L.D."/>
            <person name="Iwata A."/>
            <person name="Wang Y."/>
            <person name="Nelson W."/>
            <person name="Farmer A.D."/>
            <person name="Gaur P.M."/>
            <person name="Soderlund C."/>
            <person name="Penmetsa R.V."/>
            <person name="Xu C."/>
            <person name="Bharti A.K."/>
            <person name="He W."/>
            <person name="Winter P."/>
            <person name="Zhao S."/>
            <person name="Hane J.K."/>
            <person name="Carrasquilla-Garcia N."/>
            <person name="Condie J.A."/>
            <person name="Upadhyaya H.D."/>
            <person name="Luo M.C."/>
            <person name="Thudi M."/>
            <person name="Gowda C.L."/>
            <person name="Singh N.P."/>
            <person name="Lichtenzveig J."/>
            <person name="Gali K.K."/>
            <person name="Rubio J."/>
            <person name="Nadarajan N."/>
            <person name="Dolezel J."/>
            <person name="Bansal K.C."/>
            <person name="Xu X."/>
            <person name="Edwards D."/>
            <person name="Zhang G."/>
            <person name="Kahl G."/>
            <person name="Gil J."/>
            <person name="Singh K.B."/>
            <person name="Datta S.K."/>
            <person name="Jackson S.A."/>
            <person name="Wang J."/>
            <person name="Cook D.R."/>
        </authorList>
    </citation>
    <scope>NUCLEOTIDE SEQUENCE [LARGE SCALE GENOMIC DNA]</scope>
    <source>
        <strain evidence="2">cv. CDC Frontier</strain>
    </source>
</reference>
<dbReference type="RefSeq" id="XP_004503871.1">
    <property type="nucleotide sequence ID" value="XM_004503814.3"/>
</dbReference>
<dbReference type="STRING" id="3827.A0A1S2YF21"/>
<dbReference type="PANTHER" id="PTHR46756:SF18">
    <property type="entry name" value="GAS2-LIKE PROTEIN PICKLED EGGS"/>
    <property type="match status" value="1"/>
</dbReference>
<dbReference type="AlphaFoldDB" id="A0A1S2YF21"/>
<dbReference type="GO" id="GO:0008093">
    <property type="term" value="F:cytoskeletal anchor activity"/>
    <property type="evidence" value="ECO:0007669"/>
    <property type="project" value="TreeGrafter"/>
</dbReference>
<dbReference type="KEGG" id="cam:101496555"/>
<dbReference type="Proteomes" id="UP000087171">
    <property type="component" value="Chromosome Ca6"/>
</dbReference>
<feature type="compositionally biased region" description="Polar residues" evidence="1">
    <location>
        <begin position="401"/>
        <end position="414"/>
    </location>
</feature>
<reference evidence="3 4" key="2">
    <citation type="submission" date="2025-04" db="UniProtKB">
        <authorList>
            <consortium name="RefSeq"/>
        </authorList>
    </citation>
    <scope>IDENTIFICATION</scope>
    <source>
        <tissue evidence="3 4">Etiolated seedlings</tissue>
    </source>
</reference>
<dbReference type="RefSeq" id="XP_004503872.1">
    <property type="nucleotide sequence ID" value="XM_004503815.3"/>
</dbReference>
<evidence type="ECO:0000256" key="1">
    <source>
        <dbReference type="SAM" id="MobiDB-lite"/>
    </source>
</evidence>
<dbReference type="GeneID" id="101496555"/>
<feature type="compositionally biased region" description="Basic and acidic residues" evidence="1">
    <location>
        <begin position="807"/>
        <end position="816"/>
    </location>
</feature>
<dbReference type="CDD" id="cd00014">
    <property type="entry name" value="CH_SF"/>
    <property type="match status" value="1"/>
</dbReference>
<feature type="region of interest" description="Disordered" evidence="1">
    <location>
        <begin position="401"/>
        <end position="420"/>
    </location>
</feature>
<dbReference type="RefSeq" id="XP_073225934.1">
    <property type="nucleotide sequence ID" value="XM_073369833.1"/>
</dbReference>
<dbReference type="Gene3D" id="1.10.418.10">
    <property type="entry name" value="Calponin-like domain"/>
    <property type="match status" value="1"/>
</dbReference>
<feature type="region of interest" description="Disordered" evidence="1">
    <location>
        <begin position="203"/>
        <end position="232"/>
    </location>
</feature>
<dbReference type="eggNOG" id="ENOG502R1IX">
    <property type="taxonomic scope" value="Eukaryota"/>
</dbReference>
<protein>
    <submittedName>
        <fullName evidence="3 4">Uncharacterized protein LOC101496555 isoform X1</fullName>
    </submittedName>
</protein>
<feature type="region of interest" description="Disordered" evidence="1">
    <location>
        <begin position="798"/>
        <end position="828"/>
    </location>
</feature>
<dbReference type="OrthoDB" id="21595at2759"/>
<dbReference type="GO" id="GO:0051015">
    <property type="term" value="F:actin filament binding"/>
    <property type="evidence" value="ECO:0007669"/>
    <property type="project" value="TreeGrafter"/>
</dbReference>